<protein>
    <recommendedName>
        <fullName evidence="2">Agenet domain-containing protein</fullName>
    </recommendedName>
</protein>
<feature type="domain" description="Agenet" evidence="2">
    <location>
        <begin position="197"/>
        <end position="264"/>
    </location>
</feature>
<dbReference type="InterPro" id="IPR014002">
    <property type="entry name" value="Agenet_dom_plant"/>
</dbReference>
<dbReference type="Proteomes" id="UP000751190">
    <property type="component" value="Unassembled WGS sequence"/>
</dbReference>
<proteinExistence type="predicted"/>
<sequence length="563" mass="61755">MECAASASSAPLVPARPIRRLCWSCGGLFECEVPRDSDAAGCSARCPHCSAVTSALVPPACGAPFPGAYERPASVEVALRRVRALLKRRRPSSSAGVRFLVEWEEDPTADYALVHGRSASLQPLSWEPELHVSTDPSLVATFDETRRPDKDSVAPAFARPRVYPAAAGGGAAIELTVGAHLFAASDELPVTRPPPPAIWLPGDQVEVQWKGKGFRGSWALASVVQAEKGERLRVRFARFVDEDGEFLEEWLPRSRLRLAPPAVCSRWRPVPGERVEALSNDLWWEGTVERYDSIKGYLFVYDCHRSWLWLPLGGLRPRPASAILSYHRGRSRQGSAHDDDDDDDDEGGGGGADDDDDDEGAPPASRARARDMCPHAGCKLLERHSGLCQFGDDSLAGRAHERSTRPKGSLMERTNRVDLLLQEEILEMIRRERSAQHASLRARQARMPSKVIPGSRMAQWHPHLFAHDFSDELCALPVFECEHAPGACRGQLVVLASHIVADVLRMLGSELGIDIDGKRVLCMPHTHPRGAPPDGLVDLAVRPRGEPVVHSFPADTRIDLLVV</sequence>
<dbReference type="InterPro" id="IPR008395">
    <property type="entry name" value="Agenet-like_dom"/>
</dbReference>
<evidence type="ECO:0000313" key="4">
    <source>
        <dbReference type="Proteomes" id="UP000751190"/>
    </source>
</evidence>
<evidence type="ECO:0000313" key="3">
    <source>
        <dbReference type="EMBL" id="KAG8468140.1"/>
    </source>
</evidence>
<feature type="region of interest" description="Disordered" evidence="1">
    <location>
        <begin position="328"/>
        <end position="369"/>
    </location>
</feature>
<dbReference type="Pfam" id="PF05641">
    <property type="entry name" value="Agenet"/>
    <property type="match status" value="1"/>
</dbReference>
<comment type="caution">
    <text evidence="3">The sequence shown here is derived from an EMBL/GenBank/DDBJ whole genome shotgun (WGS) entry which is preliminary data.</text>
</comment>
<feature type="compositionally biased region" description="Acidic residues" evidence="1">
    <location>
        <begin position="338"/>
        <end position="360"/>
    </location>
</feature>
<accession>A0A8J6CFL3</accession>
<dbReference type="EMBL" id="JAGTXO010000005">
    <property type="protein sequence ID" value="KAG8468140.1"/>
    <property type="molecule type" value="Genomic_DNA"/>
</dbReference>
<dbReference type="CDD" id="cd20405">
    <property type="entry name" value="Tudor_Agenet_AtDUF_rpt1_3"/>
    <property type="match status" value="1"/>
</dbReference>
<keyword evidence="4" id="KW-1185">Reference proteome</keyword>
<evidence type="ECO:0000256" key="1">
    <source>
        <dbReference type="SAM" id="MobiDB-lite"/>
    </source>
</evidence>
<reference evidence="3" key="1">
    <citation type="submission" date="2021-05" db="EMBL/GenBank/DDBJ databases">
        <title>The genome of the haptophyte Pavlova lutheri (Diacronema luteri, Pavlovales) - a model for lipid biosynthesis in eukaryotic algae.</title>
        <authorList>
            <person name="Hulatt C.J."/>
            <person name="Posewitz M.C."/>
        </authorList>
    </citation>
    <scope>NUCLEOTIDE SEQUENCE</scope>
    <source>
        <strain evidence="3">NIVA-4/92</strain>
    </source>
</reference>
<dbReference type="OrthoDB" id="2020707at2759"/>
<dbReference type="PANTHER" id="PTHR31917">
    <property type="entry name" value="AGENET DOMAIN-CONTAINING PROTEIN-RELATED"/>
    <property type="match status" value="1"/>
</dbReference>
<feature type="domain" description="Agenet" evidence="2">
    <location>
        <begin position="265"/>
        <end position="323"/>
    </location>
</feature>
<dbReference type="AlphaFoldDB" id="A0A8J6CFL3"/>
<dbReference type="SMART" id="SM00743">
    <property type="entry name" value="Agenet"/>
    <property type="match status" value="2"/>
</dbReference>
<organism evidence="3 4">
    <name type="scientific">Diacronema lutheri</name>
    <name type="common">Unicellular marine alga</name>
    <name type="synonym">Monochrysis lutheri</name>
    <dbReference type="NCBI Taxonomy" id="2081491"/>
    <lineage>
        <taxon>Eukaryota</taxon>
        <taxon>Haptista</taxon>
        <taxon>Haptophyta</taxon>
        <taxon>Pavlovophyceae</taxon>
        <taxon>Pavlovales</taxon>
        <taxon>Pavlovaceae</taxon>
        <taxon>Diacronema</taxon>
    </lineage>
</organism>
<name>A0A8J6CFL3_DIALT</name>
<evidence type="ECO:0000259" key="2">
    <source>
        <dbReference type="SMART" id="SM00743"/>
    </source>
</evidence>
<gene>
    <name evidence="3" type="ORF">KFE25_007192</name>
</gene>
<dbReference type="PANTHER" id="PTHR31917:SF101">
    <property type="entry name" value="OS07G0607300 PROTEIN"/>
    <property type="match status" value="1"/>
</dbReference>